<dbReference type="InParanoid" id="F8PLN4"/>
<organism evidence="3">
    <name type="scientific">Serpula lacrymans var. lacrymans (strain S7.3)</name>
    <name type="common">Dry rot fungus</name>
    <dbReference type="NCBI Taxonomy" id="936435"/>
    <lineage>
        <taxon>Eukaryota</taxon>
        <taxon>Fungi</taxon>
        <taxon>Dikarya</taxon>
        <taxon>Basidiomycota</taxon>
        <taxon>Agaricomycotina</taxon>
        <taxon>Agaricomycetes</taxon>
        <taxon>Agaricomycetidae</taxon>
        <taxon>Boletales</taxon>
        <taxon>Coniophorineae</taxon>
        <taxon>Serpulaceae</taxon>
        <taxon>Serpula</taxon>
    </lineage>
</organism>
<proteinExistence type="predicted"/>
<dbReference type="InterPro" id="IPR016197">
    <property type="entry name" value="Chromo-like_dom_sf"/>
</dbReference>
<dbReference type="Pfam" id="PF00385">
    <property type="entry name" value="Chromo"/>
    <property type="match status" value="1"/>
</dbReference>
<dbReference type="CDD" id="cd00024">
    <property type="entry name" value="CD_CSD"/>
    <property type="match status" value="1"/>
</dbReference>
<keyword evidence="3" id="KW-1185">Reference proteome</keyword>
<dbReference type="InterPro" id="IPR000953">
    <property type="entry name" value="Chromo/chromo_shadow_dom"/>
</dbReference>
<feature type="domain" description="Chromo" evidence="1">
    <location>
        <begin position="35"/>
        <end position="70"/>
    </location>
</feature>
<dbReference type="OrthoDB" id="2630497at2759"/>
<dbReference type="SUPFAM" id="SSF54160">
    <property type="entry name" value="Chromo domain-like"/>
    <property type="match status" value="1"/>
</dbReference>
<dbReference type="HOGENOM" id="CLU_2764927_0_0_1"/>
<feature type="non-terminal residue" evidence="2">
    <location>
        <position position="70"/>
    </location>
</feature>
<evidence type="ECO:0000313" key="3">
    <source>
        <dbReference type="Proteomes" id="UP000008063"/>
    </source>
</evidence>
<reference evidence="3" key="1">
    <citation type="journal article" date="2011" name="Science">
        <title>The plant cell wall-decomposing machinery underlies the functional diversity of forest fungi.</title>
        <authorList>
            <person name="Eastwood D.C."/>
            <person name="Floudas D."/>
            <person name="Binder M."/>
            <person name="Majcherczyk A."/>
            <person name="Schneider P."/>
            <person name="Aerts A."/>
            <person name="Asiegbu F.O."/>
            <person name="Baker S.E."/>
            <person name="Barry K."/>
            <person name="Bendiksby M."/>
            <person name="Blumentritt M."/>
            <person name="Coutinho P.M."/>
            <person name="Cullen D."/>
            <person name="de Vries R.P."/>
            <person name="Gathman A."/>
            <person name="Goodell B."/>
            <person name="Henrissat B."/>
            <person name="Ihrmark K."/>
            <person name="Kauserud H."/>
            <person name="Kohler A."/>
            <person name="LaButti K."/>
            <person name="Lapidus A."/>
            <person name="Lavin J.L."/>
            <person name="Lee Y.-H."/>
            <person name="Lindquist E."/>
            <person name="Lilly W."/>
            <person name="Lucas S."/>
            <person name="Morin E."/>
            <person name="Murat C."/>
            <person name="Oguiza J.A."/>
            <person name="Park J."/>
            <person name="Pisabarro A.G."/>
            <person name="Riley R."/>
            <person name="Rosling A."/>
            <person name="Salamov A."/>
            <person name="Schmidt O."/>
            <person name="Schmutz J."/>
            <person name="Skrede I."/>
            <person name="Stenlid J."/>
            <person name="Wiebenga A."/>
            <person name="Xie X."/>
            <person name="Kuees U."/>
            <person name="Hibbett D.S."/>
            <person name="Hoffmeister D."/>
            <person name="Hoegberg N."/>
            <person name="Martin F."/>
            <person name="Grigoriev I.V."/>
            <person name="Watkinson S.C."/>
        </authorList>
    </citation>
    <scope>NUCLEOTIDE SEQUENCE [LARGE SCALE GENOMIC DNA]</scope>
    <source>
        <strain evidence="3">strain S7.3</strain>
    </source>
</reference>
<accession>F8PLN4</accession>
<evidence type="ECO:0000313" key="2">
    <source>
        <dbReference type="EMBL" id="EGO02516.1"/>
    </source>
</evidence>
<evidence type="ECO:0000259" key="1">
    <source>
        <dbReference type="PROSITE" id="PS50013"/>
    </source>
</evidence>
<dbReference type="InterPro" id="IPR023780">
    <property type="entry name" value="Chromo_domain"/>
</dbReference>
<sequence length="70" mass="8095">VFNGILLSLYHAPEFPNQPRTSKPPPIQVDGAVEYEAEEIIALQPTKLKGVKLDYFVHWRGYPITERTWE</sequence>
<feature type="non-terminal residue" evidence="2">
    <location>
        <position position="1"/>
    </location>
</feature>
<protein>
    <recommendedName>
        <fullName evidence="1">Chromo domain-containing protein</fullName>
    </recommendedName>
</protein>
<dbReference type="AlphaFoldDB" id="F8PLN4"/>
<dbReference type="GO" id="GO:0006338">
    <property type="term" value="P:chromatin remodeling"/>
    <property type="evidence" value="ECO:0007669"/>
    <property type="project" value="UniProtKB-ARBA"/>
</dbReference>
<name>F8PLN4_SERL3</name>
<dbReference type="Proteomes" id="UP000008063">
    <property type="component" value="Unassembled WGS sequence"/>
</dbReference>
<dbReference type="Gene3D" id="2.40.50.40">
    <property type="match status" value="1"/>
</dbReference>
<gene>
    <name evidence="2" type="ORF">SERLA73DRAFT_42728</name>
</gene>
<dbReference type="EMBL" id="GL945476">
    <property type="protein sequence ID" value="EGO02516.1"/>
    <property type="molecule type" value="Genomic_DNA"/>
</dbReference>
<dbReference type="PROSITE" id="PS50013">
    <property type="entry name" value="CHROMO_2"/>
    <property type="match status" value="1"/>
</dbReference>